<evidence type="ECO:0000256" key="2">
    <source>
        <dbReference type="ARBA" id="ARBA00022801"/>
    </source>
</evidence>
<evidence type="ECO:0000256" key="1">
    <source>
        <dbReference type="ARBA" id="ARBA00008532"/>
    </source>
</evidence>
<dbReference type="PANTHER" id="PTHR12737:SF9">
    <property type="entry name" value="DIMETHYLARGININASE"/>
    <property type="match status" value="1"/>
</dbReference>
<dbReference type="GO" id="GO:0006525">
    <property type="term" value="P:arginine metabolic process"/>
    <property type="evidence" value="ECO:0007669"/>
    <property type="project" value="TreeGrafter"/>
</dbReference>
<sequence length="266" mass="30169">MSRLLVCPPDYFAVDYEINPWMHRSNVVNTERAIAQWHRLVHVLETELGATLERMKPVSGLPDLVFTANAGVVFEGKAVPSRFRYPERRPEETHFEAWFREHGYGVTTLDEGLYFEGAGDLLGFPDGWFGGYRQRSDIRAFPVLSDLFGKEILPLELVDGRFYHLDTCFCPLSGGELLYYPPAFDDYGRATIKERLDGRRRLEVPEEEALKFACNAVCIGRQVVLPENCPKTMTLLESQGYQPYSLPLDEFMKSGGSAKCLTLALS</sequence>
<feature type="active site" description="Nucleophile" evidence="3">
    <location>
        <position position="260"/>
    </location>
</feature>
<organism evidence="4 5">
    <name type="scientific">Nitrospira japonica</name>
    <dbReference type="NCBI Taxonomy" id="1325564"/>
    <lineage>
        <taxon>Bacteria</taxon>
        <taxon>Pseudomonadati</taxon>
        <taxon>Nitrospirota</taxon>
        <taxon>Nitrospiria</taxon>
        <taxon>Nitrospirales</taxon>
        <taxon>Nitrospiraceae</taxon>
        <taxon>Nitrospira</taxon>
    </lineage>
</organism>
<dbReference type="STRING" id="1325564.NSJP_1571"/>
<proteinExistence type="inferred from homology"/>
<dbReference type="KEGG" id="nja:NSJP_1571"/>
<dbReference type="PANTHER" id="PTHR12737">
    <property type="entry name" value="DIMETHYLARGININE DIMETHYLAMINOHYDROLASE"/>
    <property type="match status" value="1"/>
</dbReference>
<dbReference type="SUPFAM" id="SSF55909">
    <property type="entry name" value="Pentein"/>
    <property type="match status" value="1"/>
</dbReference>
<gene>
    <name evidence="4" type="ORF">NSJP_1571</name>
</gene>
<reference evidence="4 5" key="1">
    <citation type="submission" date="2017-03" db="EMBL/GenBank/DDBJ databases">
        <authorList>
            <person name="Afonso C.L."/>
            <person name="Miller P.J."/>
            <person name="Scott M.A."/>
            <person name="Spackman E."/>
            <person name="Goraichik I."/>
            <person name="Dimitrov K.M."/>
            <person name="Suarez D.L."/>
            <person name="Swayne D.E."/>
        </authorList>
    </citation>
    <scope>NUCLEOTIDE SEQUENCE [LARGE SCALE GENOMIC DNA]</scope>
    <source>
        <strain evidence="4">Genome sequencing of Nitrospira japonica strain NJ11</strain>
    </source>
</reference>
<accession>A0A1W1I4J8</accession>
<keyword evidence="5" id="KW-1185">Reference proteome</keyword>
<dbReference type="OrthoDB" id="9814070at2"/>
<dbReference type="AlphaFoldDB" id="A0A1W1I4J8"/>
<evidence type="ECO:0000256" key="3">
    <source>
        <dbReference type="PIRSR" id="PIRSR633199-1"/>
    </source>
</evidence>
<feature type="active site" description="Proton donor" evidence="3">
    <location>
        <position position="164"/>
    </location>
</feature>
<dbReference type="GO" id="GO:0045429">
    <property type="term" value="P:positive regulation of nitric oxide biosynthetic process"/>
    <property type="evidence" value="ECO:0007669"/>
    <property type="project" value="TreeGrafter"/>
</dbReference>
<protein>
    <submittedName>
        <fullName evidence="4">Putative Dimethylargininase</fullName>
        <ecNumber evidence="4">3.5.3.18</ecNumber>
    </submittedName>
</protein>
<dbReference type="InterPro" id="IPR033199">
    <property type="entry name" value="DDAH-like"/>
</dbReference>
<dbReference type="Gene3D" id="3.75.10.10">
    <property type="entry name" value="L-arginine/glycine Amidinotransferase, Chain A"/>
    <property type="match status" value="1"/>
</dbReference>
<dbReference type="Proteomes" id="UP000192042">
    <property type="component" value="Chromosome I"/>
</dbReference>
<dbReference type="EC" id="3.5.3.18" evidence="4"/>
<evidence type="ECO:0000313" key="4">
    <source>
        <dbReference type="EMBL" id="SLM47743.1"/>
    </source>
</evidence>
<dbReference type="Pfam" id="PF19420">
    <property type="entry name" value="DDAH_eukar"/>
    <property type="match status" value="1"/>
</dbReference>
<dbReference type="EMBL" id="LT828648">
    <property type="protein sequence ID" value="SLM47743.1"/>
    <property type="molecule type" value="Genomic_DNA"/>
</dbReference>
<evidence type="ECO:0000313" key="5">
    <source>
        <dbReference type="Proteomes" id="UP000192042"/>
    </source>
</evidence>
<name>A0A1W1I4J8_9BACT</name>
<dbReference type="GO" id="GO:0016403">
    <property type="term" value="F:dimethylargininase activity"/>
    <property type="evidence" value="ECO:0007669"/>
    <property type="project" value="UniProtKB-EC"/>
</dbReference>
<dbReference type="RefSeq" id="WP_080886229.1">
    <property type="nucleotide sequence ID" value="NZ_LT828648.1"/>
</dbReference>
<dbReference type="GO" id="GO:0016597">
    <property type="term" value="F:amino acid binding"/>
    <property type="evidence" value="ECO:0007669"/>
    <property type="project" value="TreeGrafter"/>
</dbReference>
<keyword evidence="2 4" id="KW-0378">Hydrolase</keyword>
<dbReference type="GO" id="GO:0000052">
    <property type="term" value="P:citrulline metabolic process"/>
    <property type="evidence" value="ECO:0007669"/>
    <property type="project" value="TreeGrafter"/>
</dbReference>
<comment type="similarity">
    <text evidence="1">Belongs to the DDAH family.</text>
</comment>